<dbReference type="OrthoDB" id="676308at2"/>
<evidence type="ECO:0000313" key="3">
    <source>
        <dbReference type="Proteomes" id="UP000238034"/>
    </source>
</evidence>
<reference evidence="2 3" key="1">
    <citation type="submission" date="2018-03" db="EMBL/GenBank/DDBJ databases">
        <title>Genomic Encyclopedia of Type Strains, Phase III (KMG-III): the genomes of soil and plant-associated and newly described type strains.</title>
        <authorList>
            <person name="Whitman W."/>
        </authorList>
    </citation>
    <scope>NUCLEOTIDE SEQUENCE [LARGE SCALE GENOMIC DNA]</scope>
    <source>
        <strain evidence="2 3">CGMCC 1.9313</strain>
    </source>
</reference>
<dbReference type="AlphaFoldDB" id="A0A2T0U8W6"/>
<keyword evidence="3" id="KW-1185">Reference proteome</keyword>
<dbReference type="InterPro" id="IPR058512">
    <property type="entry name" value="DUF8199"/>
</dbReference>
<sequence>MKKFLVTILAVFYLGVSSGATVHFHYCMGQLVEWGLSSTKTEDSSKCNKCGMGTDSDNDCCKHQSKEAKVDKVQKAAENYFHFAIPATELRPGSSFYNIPSYSRVTESYPLSNSPPRTASAATYLRVCSFRI</sequence>
<evidence type="ECO:0000313" key="2">
    <source>
        <dbReference type="EMBL" id="PRY54375.1"/>
    </source>
</evidence>
<keyword evidence="1" id="KW-0732">Signal</keyword>
<organism evidence="2 3">
    <name type="scientific">Arcticibacter pallidicorallinus</name>
    <dbReference type="NCBI Taxonomy" id="1259464"/>
    <lineage>
        <taxon>Bacteria</taxon>
        <taxon>Pseudomonadati</taxon>
        <taxon>Bacteroidota</taxon>
        <taxon>Sphingobacteriia</taxon>
        <taxon>Sphingobacteriales</taxon>
        <taxon>Sphingobacteriaceae</taxon>
        <taxon>Arcticibacter</taxon>
    </lineage>
</organism>
<dbReference type="RefSeq" id="WP_146133080.1">
    <property type="nucleotide sequence ID" value="NZ_PVTH01000002.1"/>
</dbReference>
<dbReference type="Proteomes" id="UP000238034">
    <property type="component" value="Unassembled WGS sequence"/>
</dbReference>
<protein>
    <submittedName>
        <fullName evidence="2">Uncharacterized protein</fullName>
    </submittedName>
</protein>
<comment type="caution">
    <text evidence="2">The sequence shown here is derived from an EMBL/GenBank/DDBJ whole genome shotgun (WGS) entry which is preliminary data.</text>
</comment>
<name>A0A2T0U8W6_9SPHI</name>
<proteinExistence type="predicted"/>
<gene>
    <name evidence="2" type="ORF">B0I27_102141</name>
</gene>
<evidence type="ECO:0000256" key="1">
    <source>
        <dbReference type="SAM" id="SignalP"/>
    </source>
</evidence>
<feature type="chain" id="PRO_5015475064" evidence="1">
    <location>
        <begin position="23"/>
        <end position="132"/>
    </location>
</feature>
<dbReference type="NCBIfam" id="NF047658">
    <property type="entry name" value="HYC_CC_PP"/>
    <property type="match status" value="1"/>
</dbReference>
<dbReference type="EMBL" id="PVTH01000002">
    <property type="protein sequence ID" value="PRY54375.1"/>
    <property type="molecule type" value="Genomic_DNA"/>
</dbReference>
<accession>A0A2T0U8W6</accession>
<dbReference type="Pfam" id="PF26622">
    <property type="entry name" value="DUF8199"/>
    <property type="match status" value="1"/>
</dbReference>
<feature type="signal peptide" evidence="1">
    <location>
        <begin position="1"/>
        <end position="22"/>
    </location>
</feature>
<dbReference type="InterPro" id="IPR058060">
    <property type="entry name" value="HYC_CC_PP"/>
</dbReference>